<dbReference type="GO" id="GO:0016787">
    <property type="term" value="F:hydrolase activity"/>
    <property type="evidence" value="ECO:0007669"/>
    <property type="project" value="UniProtKB-KW"/>
</dbReference>
<evidence type="ECO:0000259" key="3">
    <source>
        <dbReference type="Pfam" id="PF00561"/>
    </source>
</evidence>
<dbReference type="AlphaFoldDB" id="A0AA39CNI6"/>
<keyword evidence="1" id="KW-0378">Hydrolase</keyword>
<comment type="caution">
    <text evidence="4">The sequence shown here is derived from an EMBL/GenBank/DDBJ whole genome shotgun (WGS) entry which is preliminary data.</text>
</comment>
<dbReference type="Pfam" id="PF00561">
    <property type="entry name" value="Abhydrolase_1"/>
    <property type="match status" value="1"/>
</dbReference>
<evidence type="ECO:0000313" key="5">
    <source>
        <dbReference type="Proteomes" id="UP001172673"/>
    </source>
</evidence>
<evidence type="ECO:0000256" key="2">
    <source>
        <dbReference type="ARBA" id="ARBA00038334"/>
    </source>
</evidence>
<evidence type="ECO:0000256" key="1">
    <source>
        <dbReference type="ARBA" id="ARBA00022801"/>
    </source>
</evidence>
<dbReference type="EMBL" id="JAPDRK010000002">
    <property type="protein sequence ID" value="KAJ9615923.1"/>
    <property type="molecule type" value="Genomic_DNA"/>
</dbReference>
<dbReference type="PRINTS" id="PR00412">
    <property type="entry name" value="EPOXHYDRLASE"/>
</dbReference>
<accession>A0AA39CNI6</accession>
<dbReference type="InterPro" id="IPR000073">
    <property type="entry name" value="AB_hydrolase_1"/>
</dbReference>
<organism evidence="4 5">
    <name type="scientific">Cladophialophora chaetospira</name>
    <dbReference type="NCBI Taxonomy" id="386627"/>
    <lineage>
        <taxon>Eukaryota</taxon>
        <taxon>Fungi</taxon>
        <taxon>Dikarya</taxon>
        <taxon>Ascomycota</taxon>
        <taxon>Pezizomycotina</taxon>
        <taxon>Eurotiomycetes</taxon>
        <taxon>Chaetothyriomycetidae</taxon>
        <taxon>Chaetothyriales</taxon>
        <taxon>Herpotrichiellaceae</taxon>
        <taxon>Cladophialophora</taxon>
    </lineage>
</organism>
<reference evidence="4" key="1">
    <citation type="submission" date="2022-10" db="EMBL/GenBank/DDBJ databases">
        <title>Culturing micro-colonial fungi from biological soil crusts in the Mojave desert and describing Neophaeococcomyces mojavensis, and introducing the new genera and species Taxawa tesnikishii.</title>
        <authorList>
            <person name="Kurbessoian T."/>
            <person name="Stajich J.E."/>
        </authorList>
    </citation>
    <scope>NUCLEOTIDE SEQUENCE</scope>
    <source>
        <strain evidence="4">TK_41</strain>
    </source>
</reference>
<feature type="domain" description="AB hydrolase-1" evidence="3">
    <location>
        <begin position="35"/>
        <end position="149"/>
    </location>
</feature>
<dbReference type="PANTHER" id="PTHR43329">
    <property type="entry name" value="EPOXIDE HYDROLASE"/>
    <property type="match status" value="1"/>
</dbReference>
<dbReference type="Proteomes" id="UP001172673">
    <property type="component" value="Unassembled WGS sequence"/>
</dbReference>
<proteinExistence type="inferred from homology"/>
<name>A0AA39CNI6_9EURO</name>
<dbReference type="SUPFAM" id="SSF53474">
    <property type="entry name" value="alpha/beta-Hydrolases"/>
    <property type="match status" value="1"/>
</dbReference>
<dbReference type="InterPro" id="IPR000639">
    <property type="entry name" value="Epox_hydrolase-like"/>
</dbReference>
<dbReference type="Gene3D" id="3.40.50.1820">
    <property type="entry name" value="alpha/beta hydrolase"/>
    <property type="match status" value="1"/>
</dbReference>
<gene>
    <name evidence="4" type="ORF">H2200_002000</name>
</gene>
<protein>
    <recommendedName>
        <fullName evidence="3">AB hydrolase-1 domain-containing protein</fullName>
    </recommendedName>
</protein>
<sequence length="331" mass="37015">MSDLPRKTFTVPSTGHTYCYIRIPPSSPTRSTIAFFHGFPAIAFGWRHQIKYFADKGHGIIAPDLLGYGGSSKPESTSEYRTRVFVGDIMAVLDHERIDKFHGVGHDAGCHLLSRLYNYHPARLLSLTFVAIPYNPPGSHFDLDAINQMTKNLIGFEKFGYMRFLASDRSYELIEQHLESFLSIAYHANVDIKDDNFYPPGKLEAWLTADRNDHDILLDAEESAAWFDAFRKGGFRGPTHWYRGLTANLNEEEEKADLAAGKLATEINVPVLAIDAKPDKASIPGFLEGATRKHAPQLVVKVVDSQGHYPHIVSKEEVNEALQGLISEVDS</sequence>
<comment type="similarity">
    <text evidence="2">Belongs to the AB hydrolase superfamily. Epoxide hydrolase family.</text>
</comment>
<keyword evidence="5" id="KW-1185">Reference proteome</keyword>
<dbReference type="InterPro" id="IPR029058">
    <property type="entry name" value="AB_hydrolase_fold"/>
</dbReference>
<evidence type="ECO:0000313" key="4">
    <source>
        <dbReference type="EMBL" id="KAJ9615923.1"/>
    </source>
</evidence>